<sequence>MDTLKTPEEVEAVIGTIKAHMPETYSSIQAHAQTLGKGAYALVRSGIKGQPNCFYAFERGHVVGTPFTLTEIARDVAQLMVTLGVQSVVVWPEHAVQQQVREQAHAASGAA</sequence>
<dbReference type="Proteomes" id="UP001431902">
    <property type="component" value="Unassembled WGS sequence"/>
</dbReference>
<dbReference type="RefSeq" id="WP_283224707.1">
    <property type="nucleotide sequence ID" value="NZ_JASGBH010000007.1"/>
</dbReference>
<keyword evidence="2" id="KW-1185">Reference proteome</keyword>
<organism evidence="1 2">
    <name type="scientific">Limnohabitans lacus</name>
    <dbReference type="NCBI Taxonomy" id="3045173"/>
    <lineage>
        <taxon>Bacteria</taxon>
        <taxon>Pseudomonadati</taxon>
        <taxon>Pseudomonadota</taxon>
        <taxon>Betaproteobacteria</taxon>
        <taxon>Burkholderiales</taxon>
        <taxon>Comamonadaceae</taxon>
        <taxon>Limnohabitans</taxon>
    </lineage>
</organism>
<evidence type="ECO:0000313" key="1">
    <source>
        <dbReference type="EMBL" id="MDI9234333.1"/>
    </source>
</evidence>
<name>A0ABT6X8K4_9BURK</name>
<evidence type="ECO:0000313" key="2">
    <source>
        <dbReference type="Proteomes" id="UP001431902"/>
    </source>
</evidence>
<reference evidence="1" key="1">
    <citation type="submission" date="2023-05" db="EMBL/GenBank/DDBJ databases">
        <title>Limnohabitans sp. strain HM2-2 Genome sequencing and assembly.</title>
        <authorList>
            <person name="Jung Y."/>
        </authorList>
    </citation>
    <scope>NUCLEOTIDE SEQUENCE</scope>
    <source>
        <strain evidence="1">HM2-2</strain>
    </source>
</reference>
<gene>
    <name evidence="1" type="ORF">QLQ16_10840</name>
</gene>
<proteinExistence type="predicted"/>
<accession>A0ABT6X8K4</accession>
<dbReference type="EMBL" id="JASGBH010000007">
    <property type="protein sequence ID" value="MDI9234333.1"/>
    <property type="molecule type" value="Genomic_DNA"/>
</dbReference>
<comment type="caution">
    <text evidence="1">The sequence shown here is derived from an EMBL/GenBank/DDBJ whole genome shotgun (WGS) entry which is preliminary data.</text>
</comment>
<protein>
    <submittedName>
        <fullName evidence="1">Uncharacterized protein</fullName>
    </submittedName>
</protein>